<dbReference type="GO" id="GO:0043190">
    <property type="term" value="C:ATP-binding cassette (ABC) transporter complex"/>
    <property type="evidence" value="ECO:0007669"/>
    <property type="project" value="InterPro"/>
</dbReference>
<feature type="transmembrane region" description="Helical" evidence="8">
    <location>
        <begin position="77"/>
        <end position="96"/>
    </location>
</feature>
<protein>
    <recommendedName>
        <fullName evidence="9">ABC transmembrane type-1 domain-containing protein</fullName>
    </recommendedName>
</protein>
<evidence type="ECO:0000256" key="8">
    <source>
        <dbReference type="RuleBase" id="RU363032"/>
    </source>
</evidence>
<feature type="transmembrane region" description="Helical" evidence="8">
    <location>
        <begin position="12"/>
        <end position="35"/>
    </location>
</feature>
<keyword evidence="5" id="KW-0029">Amino-acid transport</keyword>
<organism evidence="10 11">
    <name type="scientific">Psychromicrobium lacuslunae</name>
    <dbReference type="NCBI Taxonomy" id="1618207"/>
    <lineage>
        <taxon>Bacteria</taxon>
        <taxon>Bacillati</taxon>
        <taxon>Actinomycetota</taxon>
        <taxon>Actinomycetes</taxon>
        <taxon>Micrococcales</taxon>
        <taxon>Micrococcaceae</taxon>
        <taxon>Psychromicrobium</taxon>
    </lineage>
</organism>
<feature type="transmembrane region" description="Helical" evidence="8">
    <location>
        <begin position="180"/>
        <end position="200"/>
    </location>
</feature>
<dbReference type="GO" id="GO:0006865">
    <property type="term" value="P:amino acid transport"/>
    <property type="evidence" value="ECO:0007669"/>
    <property type="project" value="UniProtKB-KW"/>
</dbReference>
<keyword evidence="7 8" id="KW-0472">Membrane</keyword>
<dbReference type="OrthoDB" id="92598at2"/>
<evidence type="ECO:0000256" key="1">
    <source>
        <dbReference type="ARBA" id="ARBA00004651"/>
    </source>
</evidence>
<dbReference type="InterPro" id="IPR043429">
    <property type="entry name" value="ArtM/GltK/GlnP/TcyL/YhdX-like"/>
</dbReference>
<evidence type="ECO:0000256" key="6">
    <source>
        <dbReference type="ARBA" id="ARBA00022989"/>
    </source>
</evidence>
<evidence type="ECO:0000256" key="7">
    <source>
        <dbReference type="ARBA" id="ARBA00023136"/>
    </source>
</evidence>
<dbReference type="PANTHER" id="PTHR30614:SF0">
    <property type="entry name" value="L-CYSTINE TRANSPORT SYSTEM PERMEASE PROTEIN TCYL"/>
    <property type="match status" value="1"/>
</dbReference>
<dbReference type="SUPFAM" id="SSF161098">
    <property type="entry name" value="MetI-like"/>
    <property type="match status" value="1"/>
</dbReference>
<dbReference type="NCBIfam" id="TIGR01726">
    <property type="entry name" value="HEQRo_perm_3TM"/>
    <property type="match status" value="1"/>
</dbReference>
<dbReference type="HOGENOM" id="CLU_019602_1_4_11"/>
<dbReference type="PATRIC" id="fig|1618207.4.peg.2312"/>
<dbReference type="EMBL" id="CP011005">
    <property type="protein sequence ID" value="AJT41965.1"/>
    <property type="molecule type" value="Genomic_DNA"/>
</dbReference>
<evidence type="ECO:0000313" key="11">
    <source>
        <dbReference type="Proteomes" id="UP000061839"/>
    </source>
</evidence>
<evidence type="ECO:0000256" key="5">
    <source>
        <dbReference type="ARBA" id="ARBA00022970"/>
    </source>
</evidence>
<proteinExistence type="inferred from homology"/>
<dbReference type="AlphaFoldDB" id="A0A0D4C0M1"/>
<keyword evidence="6 8" id="KW-1133">Transmembrane helix</keyword>
<dbReference type="InterPro" id="IPR000515">
    <property type="entry name" value="MetI-like"/>
</dbReference>
<evidence type="ECO:0000256" key="3">
    <source>
        <dbReference type="ARBA" id="ARBA00022475"/>
    </source>
</evidence>
<dbReference type="Proteomes" id="UP000061839">
    <property type="component" value="Chromosome"/>
</dbReference>
<dbReference type="CDD" id="cd06261">
    <property type="entry name" value="TM_PBP2"/>
    <property type="match status" value="1"/>
</dbReference>
<comment type="similarity">
    <text evidence="8">Belongs to the binding-protein-dependent transport system permease family.</text>
</comment>
<keyword evidence="11" id="KW-1185">Reference proteome</keyword>
<dbReference type="PROSITE" id="PS50928">
    <property type="entry name" value="ABC_TM1"/>
    <property type="match status" value="1"/>
</dbReference>
<gene>
    <name evidence="10" type="ORF">UM93_11410</name>
</gene>
<keyword evidence="3" id="KW-1003">Cell membrane</keyword>
<name>A0A0D4C0M1_9MICC</name>
<dbReference type="PANTHER" id="PTHR30614">
    <property type="entry name" value="MEMBRANE COMPONENT OF AMINO ACID ABC TRANSPORTER"/>
    <property type="match status" value="1"/>
</dbReference>
<dbReference type="Gene3D" id="1.10.3720.10">
    <property type="entry name" value="MetI-like"/>
    <property type="match status" value="1"/>
</dbReference>
<dbReference type="RefSeq" id="WP_045075679.1">
    <property type="nucleotide sequence ID" value="NZ_CP011005.1"/>
</dbReference>
<keyword evidence="4 8" id="KW-0812">Transmembrane</keyword>
<feature type="domain" description="ABC transmembrane type-1" evidence="9">
    <location>
        <begin position="11"/>
        <end position="201"/>
    </location>
</feature>
<reference evidence="10 11" key="1">
    <citation type="journal article" date="2015" name="Genome Announc.">
        <title>Complete Genome Sequencing of Protease-Producing Novel Arthrobacter sp. Strain IHBB 11108 Using PacBio Single-Molecule Real-Time Sequencing Technology.</title>
        <authorList>
            <person name="Kiran S."/>
            <person name="Swarnkar M.K."/>
            <person name="Pal M."/>
            <person name="Thakur R."/>
            <person name="Tewari R."/>
            <person name="Singh A.K."/>
            <person name="Gulati A."/>
        </authorList>
    </citation>
    <scope>NUCLEOTIDE SEQUENCE [LARGE SCALE GENOMIC DNA]</scope>
    <source>
        <strain evidence="10 11">IHBB 11108</strain>
    </source>
</reference>
<comment type="subcellular location">
    <subcellularLocation>
        <location evidence="1 8">Cell membrane</location>
        <topology evidence="1 8">Multi-pass membrane protein</topology>
    </subcellularLocation>
</comment>
<dbReference type="InterPro" id="IPR010065">
    <property type="entry name" value="AA_ABC_transptr_permease_3TM"/>
</dbReference>
<dbReference type="InterPro" id="IPR035906">
    <property type="entry name" value="MetI-like_sf"/>
</dbReference>
<dbReference type="KEGG" id="ari:UM93_11410"/>
<dbReference type="GO" id="GO:0022857">
    <property type="term" value="F:transmembrane transporter activity"/>
    <property type="evidence" value="ECO:0007669"/>
    <property type="project" value="InterPro"/>
</dbReference>
<accession>A0A0D4C0M1</accession>
<dbReference type="STRING" id="1618207.UM93_11410"/>
<keyword evidence="2 8" id="KW-0813">Transport</keyword>
<evidence type="ECO:0000256" key="4">
    <source>
        <dbReference type="ARBA" id="ARBA00022692"/>
    </source>
</evidence>
<dbReference type="Pfam" id="PF00528">
    <property type="entry name" value="BPD_transp_1"/>
    <property type="match status" value="1"/>
</dbReference>
<evidence type="ECO:0000256" key="2">
    <source>
        <dbReference type="ARBA" id="ARBA00022448"/>
    </source>
</evidence>
<evidence type="ECO:0000259" key="9">
    <source>
        <dbReference type="PROSITE" id="PS50928"/>
    </source>
</evidence>
<sequence>MDAFTAVLQGLPMTLLLTFAAFAIGIVGAVPLAVGLSAQNWLVRLLCRLFVDLVRGVPIIVWLFLLKFGIQIGTFKFNPVAAAIVGLGVVSIAYLAEIYRGGLQAVPRGQGEASDALGLSRSTTFYRVMVPQAFRVVSPSIATYLTGLLKDSSIASTIIVSEMVFQSQSFARQHPTVEGILPYVFVGVLYIVLSLPVAYISRRLDARMRKAIYV</sequence>
<evidence type="ECO:0000313" key="10">
    <source>
        <dbReference type="EMBL" id="AJT41965.1"/>
    </source>
</evidence>
<feature type="transmembrane region" description="Helical" evidence="8">
    <location>
        <begin position="41"/>
        <end position="65"/>
    </location>
</feature>